<evidence type="ECO:0000256" key="4">
    <source>
        <dbReference type="ARBA" id="ARBA00022729"/>
    </source>
</evidence>
<dbReference type="InterPro" id="IPR017853">
    <property type="entry name" value="GH"/>
</dbReference>
<dbReference type="EMBL" id="JAUIZM010000011">
    <property type="protein sequence ID" value="KAK1354057.1"/>
    <property type="molecule type" value="Genomic_DNA"/>
</dbReference>
<dbReference type="Gene3D" id="3.20.20.300">
    <property type="entry name" value="Glycoside hydrolase, family 3, N-terminal domain"/>
    <property type="match status" value="1"/>
</dbReference>
<dbReference type="InterPro" id="IPR051915">
    <property type="entry name" value="Cellulose_Degrad_GH3"/>
</dbReference>
<dbReference type="SUPFAM" id="SSF51445">
    <property type="entry name" value="(Trans)glycosidases"/>
    <property type="match status" value="1"/>
</dbReference>
<dbReference type="PANTHER" id="PTHR30620:SF16">
    <property type="entry name" value="LYSOSOMAL BETA GLUCOSIDASE"/>
    <property type="match status" value="1"/>
</dbReference>
<protein>
    <recommendedName>
        <fullName evidence="3">beta-glucosidase</fullName>
        <ecNumber evidence="3">3.2.1.21</ecNumber>
    </recommendedName>
</protein>
<reference evidence="8" key="2">
    <citation type="submission" date="2023-05" db="EMBL/GenBank/DDBJ databases">
        <authorList>
            <person name="Schelkunov M.I."/>
        </authorList>
    </citation>
    <scope>NUCLEOTIDE SEQUENCE</scope>
    <source>
        <strain evidence="8">Hsosn_3</strain>
        <tissue evidence="8">Leaf</tissue>
    </source>
</reference>
<name>A0AAD8GTH5_9APIA</name>
<keyword evidence="7" id="KW-0472">Membrane</keyword>
<keyword evidence="4" id="KW-0732">Signal</keyword>
<dbReference type="GO" id="GO:0008422">
    <property type="term" value="F:beta-glucosidase activity"/>
    <property type="evidence" value="ECO:0007669"/>
    <property type="project" value="UniProtKB-EC"/>
</dbReference>
<evidence type="ECO:0000256" key="6">
    <source>
        <dbReference type="ARBA" id="ARBA00023295"/>
    </source>
</evidence>
<organism evidence="8 9">
    <name type="scientific">Heracleum sosnowskyi</name>
    <dbReference type="NCBI Taxonomy" id="360622"/>
    <lineage>
        <taxon>Eukaryota</taxon>
        <taxon>Viridiplantae</taxon>
        <taxon>Streptophyta</taxon>
        <taxon>Embryophyta</taxon>
        <taxon>Tracheophyta</taxon>
        <taxon>Spermatophyta</taxon>
        <taxon>Magnoliopsida</taxon>
        <taxon>eudicotyledons</taxon>
        <taxon>Gunneridae</taxon>
        <taxon>Pentapetalae</taxon>
        <taxon>asterids</taxon>
        <taxon>campanulids</taxon>
        <taxon>Apiales</taxon>
        <taxon>Apiaceae</taxon>
        <taxon>Apioideae</taxon>
        <taxon>apioid superclade</taxon>
        <taxon>Tordylieae</taxon>
        <taxon>Tordyliinae</taxon>
        <taxon>Heracleum</taxon>
    </lineage>
</organism>
<feature type="transmembrane region" description="Helical" evidence="7">
    <location>
        <begin position="12"/>
        <end position="32"/>
    </location>
</feature>
<dbReference type="AlphaFoldDB" id="A0AAD8GTH5"/>
<evidence type="ECO:0000256" key="3">
    <source>
        <dbReference type="ARBA" id="ARBA00012744"/>
    </source>
</evidence>
<accession>A0AAD8GTH5</accession>
<sequence>MAFRRALQLSWCLIQVGMVSRCMLIMILLLIISRENWDFGGFVISDYEGIDRITTPPHAETTHIPSKLQFLLVLTWSFPVYCQLQMQSRYKVISMSRIDDAVSRILRFKFIAGLFENPMSDKSFVSYLGSKEHRELAREAVRKSPGLTKPELVLRQGTEAAVFSILGAVTPKN</sequence>
<keyword evidence="7" id="KW-0812">Transmembrane</keyword>
<evidence type="ECO:0000256" key="5">
    <source>
        <dbReference type="ARBA" id="ARBA00022801"/>
    </source>
</evidence>
<dbReference type="GO" id="GO:0009251">
    <property type="term" value="P:glucan catabolic process"/>
    <property type="evidence" value="ECO:0007669"/>
    <property type="project" value="TreeGrafter"/>
</dbReference>
<keyword evidence="6" id="KW-0326">Glycosidase</keyword>
<gene>
    <name evidence="8" type="ORF">POM88_047313</name>
</gene>
<keyword evidence="9" id="KW-1185">Reference proteome</keyword>
<evidence type="ECO:0000256" key="7">
    <source>
        <dbReference type="SAM" id="Phobius"/>
    </source>
</evidence>
<proteinExistence type="inferred from homology"/>
<comment type="similarity">
    <text evidence="2">Belongs to the glycosyl hydrolase 3 family.</text>
</comment>
<evidence type="ECO:0000256" key="1">
    <source>
        <dbReference type="ARBA" id="ARBA00000448"/>
    </source>
</evidence>
<comment type="catalytic activity">
    <reaction evidence="1">
        <text>Hydrolysis of terminal, non-reducing beta-D-glucosyl residues with release of beta-D-glucose.</text>
        <dbReference type="EC" id="3.2.1.21"/>
    </reaction>
</comment>
<comment type="caution">
    <text evidence="8">The sequence shown here is derived from an EMBL/GenBank/DDBJ whole genome shotgun (WGS) entry which is preliminary data.</text>
</comment>
<keyword evidence="5" id="KW-0378">Hydrolase</keyword>
<keyword evidence="7" id="KW-1133">Transmembrane helix</keyword>
<dbReference type="PANTHER" id="PTHR30620">
    <property type="entry name" value="PERIPLASMIC BETA-GLUCOSIDASE-RELATED"/>
    <property type="match status" value="1"/>
</dbReference>
<evidence type="ECO:0000256" key="2">
    <source>
        <dbReference type="ARBA" id="ARBA00005336"/>
    </source>
</evidence>
<reference evidence="8" key="1">
    <citation type="submission" date="2023-02" db="EMBL/GenBank/DDBJ databases">
        <title>Genome of toxic invasive species Heracleum sosnowskyi carries increased number of genes despite the absence of recent whole-genome duplications.</title>
        <authorList>
            <person name="Schelkunov M."/>
            <person name="Shtratnikova V."/>
            <person name="Makarenko M."/>
            <person name="Klepikova A."/>
            <person name="Omelchenko D."/>
            <person name="Novikova G."/>
            <person name="Obukhova E."/>
            <person name="Bogdanov V."/>
            <person name="Penin A."/>
            <person name="Logacheva M."/>
        </authorList>
    </citation>
    <scope>NUCLEOTIDE SEQUENCE</scope>
    <source>
        <strain evidence="8">Hsosn_3</strain>
        <tissue evidence="8">Leaf</tissue>
    </source>
</reference>
<evidence type="ECO:0000313" key="8">
    <source>
        <dbReference type="EMBL" id="KAK1354057.1"/>
    </source>
</evidence>
<dbReference type="InterPro" id="IPR036962">
    <property type="entry name" value="Glyco_hydro_3_N_sf"/>
</dbReference>
<evidence type="ECO:0000313" key="9">
    <source>
        <dbReference type="Proteomes" id="UP001237642"/>
    </source>
</evidence>
<dbReference type="EC" id="3.2.1.21" evidence="3"/>
<dbReference type="Proteomes" id="UP001237642">
    <property type="component" value="Unassembled WGS sequence"/>
</dbReference>